<dbReference type="Proteomes" id="UP000309033">
    <property type="component" value="Unassembled WGS sequence"/>
</dbReference>
<comment type="cofactor">
    <cofactor evidence="1">
        <name>thiamine diphosphate</name>
        <dbReference type="ChEBI" id="CHEBI:58937"/>
    </cofactor>
</comment>
<organism evidence="5 6">
    <name type="scientific">Microbispora triticiradicis</name>
    <dbReference type="NCBI Taxonomy" id="2200763"/>
    <lineage>
        <taxon>Bacteria</taxon>
        <taxon>Bacillati</taxon>
        <taxon>Actinomycetota</taxon>
        <taxon>Actinomycetes</taxon>
        <taxon>Streptosporangiales</taxon>
        <taxon>Streptosporangiaceae</taxon>
        <taxon>Microbispora</taxon>
    </lineage>
</organism>
<proteinExistence type="predicted"/>
<evidence type="ECO:0000256" key="2">
    <source>
        <dbReference type="ARBA" id="ARBA00023002"/>
    </source>
</evidence>
<keyword evidence="2" id="KW-0560">Oxidoreductase</keyword>
<feature type="domain" description="Dehydrogenase E1 component" evidence="4">
    <location>
        <begin position="86"/>
        <end position="353"/>
    </location>
</feature>
<evidence type="ECO:0000256" key="1">
    <source>
        <dbReference type="ARBA" id="ARBA00001964"/>
    </source>
</evidence>
<dbReference type="InterPro" id="IPR017596">
    <property type="entry name" value="PdhA/BkdA"/>
</dbReference>
<comment type="caution">
    <text evidence="5">The sequence shown here is derived from an EMBL/GenBank/DDBJ whole genome shotgun (WGS) entry which is preliminary data.</text>
</comment>
<dbReference type="InterPro" id="IPR029061">
    <property type="entry name" value="THDP-binding"/>
</dbReference>
<dbReference type="Pfam" id="PF00676">
    <property type="entry name" value="E1_dh"/>
    <property type="match status" value="1"/>
</dbReference>
<dbReference type="OrthoDB" id="9766715at2"/>
<evidence type="ECO:0000259" key="4">
    <source>
        <dbReference type="Pfam" id="PF00676"/>
    </source>
</evidence>
<dbReference type="InterPro" id="IPR050771">
    <property type="entry name" value="Alpha-ketoacid_DH_E1_comp"/>
</dbReference>
<protein>
    <submittedName>
        <fullName evidence="5">Pyruvate dehydrogenase (Acetyl-transferring) E1 component subunit alpha</fullName>
    </submittedName>
</protein>
<dbReference type="NCBIfam" id="TIGR03181">
    <property type="entry name" value="PDH_E1_alph_x"/>
    <property type="match status" value="1"/>
</dbReference>
<dbReference type="InterPro" id="IPR001017">
    <property type="entry name" value="DH_E1"/>
</dbReference>
<accession>A0A5R8YYL8</accession>
<dbReference type="SUPFAM" id="SSF52518">
    <property type="entry name" value="Thiamin diphosphate-binding fold (THDP-binding)"/>
    <property type="match status" value="1"/>
</dbReference>
<dbReference type="PANTHER" id="PTHR43380">
    <property type="entry name" value="2-OXOISOVALERATE DEHYDROGENASE SUBUNIT ALPHA, MITOCHONDRIAL"/>
    <property type="match status" value="1"/>
</dbReference>
<dbReference type="Gene3D" id="3.40.50.970">
    <property type="match status" value="1"/>
</dbReference>
<name>A0A5R8YYL8_9ACTN</name>
<dbReference type="GO" id="GO:0000287">
    <property type="term" value="F:magnesium ion binding"/>
    <property type="evidence" value="ECO:0007669"/>
    <property type="project" value="UniProtKB-ARBA"/>
</dbReference>
<dbReference type="GO" id="GO:0009083">
    <property type="term" value="P:branched-chain amino acid catabolic process"/>
    <property type="evidence" value="ECO:0007669"/>
    <property type="project" value="TreeGrafter"/>
</dbReference>
<dbReference type="GO" id="GO:0016624">
    <property type="term" value="F:oxidoreductase activity, acting on the aldehyde or oxo group of donors, disulfide as acceptor"/>
    <property type="evidence" value="ECO:0007669"/>
    <property type="project" value="InterPro"/>
</dbReference>
<dbReference type="AlphaFoldDB" id="A0A5R8YYL8"/>
<keyword evidence="3" id="KW-0786">Thiamine pyrophosphate</keyword>
<reference evidence="5" key="1">
    <citation type="submission" date="2019-05" db="EMBL/GenBank/DDBJ databases">
        <title>Isolation, diversity and antifungal activity of Actinobacteria from wheat.</title>
        <authorList>
            <person name="Yu B."/>
        </authorList>
    </citation>
    <scope>NUCLEOTIDE SEQUENCE [LARGE SCALE GENOMIC DNA]</scope>
    <source>
        <strain evidence="5">NEAU-HEGS1-5</strain>
    </source>
</reference>
<keyword evidence="5" id="KW-0670">Pyruvate</keyword>
<evidence type="ECO:0000313" key="6">
    <source>
        <dbReference type="Proteomes" id="UP000309033"/>
    </source>
</evidence>
<dbReference type="CDD" id="cd02000">
    <property type="entry name" value="TPP_E1_PDC_ADC_BCADC"/>
    <property type="match status" value="1"/>
</dbReference>
<evidence type="ECO:0000313" key="5">
    <source>
        <dbReference type="EMBL" id="TLP57987.1"/>
    </source>
</evidence>
<keyword evidence="6" id="KW-1185">Reference proteome</keyword>
<gene>
    <name evidence="5" type="primary">pdhA</name>
    <name evidence="5" type="ORF">FED44_20810</name>
</gene>
<dbReference type="EMBL" id="VANP01000007">
    <property type="protein sequence ID" value="TLP57987.1"/>
    <property type="molecule type" value="Genomic_DNA"/>
</dbReference>
<dbReference type="PANTHER" id="PTHR43380:SF1">
    <property type="entry name" value="2-OXOISOVALERATE DEHYDROGENASE SUBUNIT ALPHA, MITOCHONDRIAL"/>
    <property type="match status" value="1"/>
</dbReference>
<evidence type="ECO:0000256" key="3">
    <source>
        <dbReference type="ARBA" id="ARBA00023052"/>
    </source>
</evidence>
<sequence>MSAYATGRPPPAAVRRPYPALRRWRPHPWRARDAQEWHVTAHAPRGADAPPELVQLLTPEGERVEHPDYDIELTAEEVRSLYRDLVLVRRIDLEAVALQRQGELGLWASLLGQEAAQVGSGRALTGADMAFPTYREHGVAWCRDVDPVNLLALFRGVNNGGWNPAEHNFHLYTIVIGSQTLHAVGYAMGVQRDGGESAAIVYFGDGATSQGDVNESFIWASVFNAPVVFFCQNNQWAISEPLEKQSKIPLYKRASGFGFPGIRVDGNDVFACLAVTRRALRNAREGQGPTLIEAFTYRMGAHTTSDDPTRYRLANELEAWKLKDPIERVKAYLFKNQLADQEFFEKVDAEADALGKDVRDRCLALPDPPPGAIFDHVYAGAHALLDEEREQYLTYLAGFER</sequence>